<dbReference type="InterPro" id="IPR006063">
    <property type="entry name" value="HisA_bact_arch"/>
</dbReference>
<organism evidence="12 13">
    <name type="scientific">Empedobacter falsenii</name>
    <dbReference type="NCBI Taxonomy" id="343874"/>
    <lineage>
        <taxon>Bacteria</taxon>
        <taxon>Pseudomonadati</taxon>
        <taxon>Bacteroidota</taxon>
        <taxon>Flavobacteriia</taxon>
        <taxon>Flavobacteriales</taxon>
        <taxon>Weeksellaceae</taxon>
        <taxon>Empedobacter</taxon>
    </lineage>
</organism>
<dbReference type="EMBL" id="JACALR010000008">
    <property type="protein sequence ID" value="MDM1552700.1"/>
    <property type="molecule type" value="Genomic_DNA"/>
</dbReference>
<evidence type="ECO:0000256" key="3">
    <source>
        <dbReference type="ARBA" id="ARBA00005133"/>
    </source>
</evidence>
<reference evidence="12" key="1">
    <citation type="submission" date="2020-06" db="EMBL/GenBank/DDBJ databases">
        <authorList>
            <person name="Dong N."/>
        </authorList>
    </citation>
    <scope>NUCLEOTIDE SEQUENCE</scope>
    <source>
        <strain evidence="12">210</strain>
    </source>
</reference>
<keyword evidence="5 9" id="KW-0963">Cytoplasm</keyword>
<dbReference type="FunFam" id="3.20.20.70:FF:000009">
    <property type="entry name" value="1-(5-phosphoribosyl)-5-[(5-phosphoribosylamino)methylideneamino] imidazole-4-carboxamide isomerase"/>
    <property type="match status" value="1"/>
</dbReference>
<dbReference type="PANTHER" id="PTHR43090:SF2">
    <property type="entry name" value="1-(5-PHOSPHORIBOSYL)-5-[(5-PHOSPHORIBOSYLAMINO)METHYLIDENEAMINO] IMIDAZOLE-4-CARBOXAMIDE ISOMERASE"/>
    <property type="match status" value="1"/>
</dbReference>
<dbReference type="InterPro" id="IPR013785">
    <property type="entry name" value="Aldolase_TIM"/>
</dbReference>
<dbReference type="CDD" id="cd04732">
    <property type="entry name" value="HisA"/>
    <property type="match status" value="1"/>
</dbReference>
<evidence type="ECO:0000256" key="10">
    <source>
        <dbReference type="RuleBase" id="RU003657"/>
    </source>
</evidence>
<dbReference type="InterPro" id="IPR044524">
    <property type="entry name" value="Isoase_HisA-like"/>
</dbReference>
<evidence type="ECO:0000256" key="1">
    <source>
        <dbReference type="ARBA" id="ARBA00000901"/>
    </source>
</evidence>
<dbReference type="GO" id="GO:0000162">
    <property type="term" value="P:L-tryptophan biosynthetic process"/>
    <property type="evidence" value="ECO:0007669"/>
    <property type="project" value="TreeGrafter"/>
</dbReference>
<comment type="caution">
    <text evidence="12">The sequence shown here is derived from an EMBL/GenBank/DDBJ whole genome shotgun (WGS) entry which is preliminary data.</text>
</comment>
<evidence type="ECO:0000256" key="11">
    <source>
        <dbReference type="RuleBase" id="RU003658"/>
    </source>
</evidence>
<proteinExistence type="inferred from homology"/>
<evidence type="ECO:0000256" key="6">
    <source>
        <dbReference type="ARBA" id="ARBA00022605"/>
    </source>
</evidence>
<dbReference type="NCBIfam" id="TIGR00007">
    <property type="entry name" value="1-(5-phosphoribosyl)-5-[(5-phosphoribosylamino)methylideneamino]imidazole-4-carboxamide isomerase"/>
    <property type="match status" value="1"/>
</dbReference>
<dbReference type="GO" id="GO:0000105">
    <property type="term" value="P:L-histidine biosynthetic process"/>
    <property type="evidence" value="ECO:0007669"/>
    <property type="project" value="UniProtKB-UniRule"/>
</dbReference>
<comment type="subcellular location">
    <subcellularLocation>
        <location evidence="2 9 11">Cytoplasm</location>
    </subcellularLocation>
</comment>
<name>A0AAW7DLR4_9FLAO</name>
<accession>A0AAW7DLR4</accession>
<dbReference type="SUPFAM" id="SSF51366">
    <property type="entry name" value="Ribulose-phoshate binding barrel"/>
    <property type="match status" value="1"/>
</dbReference>
<comment type="pathway">
    <text evidence="3 9 11">Amino-acid biosynthesis; L-histidine biosynthesis; L-histidine from 5-phospho-alpha-D-ribose 1-diphosphate: step 4/9.</text>
</comment>
<evidence type="ECO:0000256" key="4">
    <source>
        <dbReference type="ARBA" id="ARBA00009667"/>
    </source>
</evidence>
<protein>
    <recommendedName>
        <fullName evidence="9 11">1-(5-phosphoribosyl)-5-[(5-phosphoribosylamino)methylideneamino] imidazole-4-carboxamide isomerase</fullName>
        <ecNumber evidence="9 11">5.3.1.16</ecNumber>
    </recommendedName>
    <alternativeName>
        <fullName evidence="9">Phosphoribosylformimino-5-aminoimidazole carboxamide ribotide isomerase</fullName>
    </alternativeName>
</protein>
<feature type="active site" description="Proton donor" evidence="9">
    <location>
        <position position="130"/>
    </location>
</feature>
<comment type="catalytic activity">
    <reaction evidence="1 9 11">
        <text>1-(5-phospho-beta-D-ribosyl)-5-[(5-phospho-beta-D-ribosylamino)methylideneamino]imidazole-4-carboxamide = 5-[(5-phospho-1-deoxy-D-ribulos-1-ylimino)methylamino]-1-(5-phospho-beta-D-ribosyl)imidazole-4-carboxamide</text>
        <dbReference type="Rhea" id="RHEA:15469"/>
        <dbReference type="ChEBI" id="CHEBI:58435"/>
        <dbReference type="ChEBI" id="CHEBI:58525"/>
        <dbReference type="EC" id="5.3.1.16"/>
    </reaction>
</comment>
<evidence type="ECO:0000313" key="13">
    <source>
        <dbReference type="Proteomes" id="UP001173578"/>
    </source>
</evidence>
<keyword evidence="8 9" id="KW-0413">Isomerase</keyword>
<feature type="active site" description="Proton acceptor" evidence="9">
    <location>
        <position position="8"/>
    </location>
</feature>
<dbReference type="PANTHER" id="PTHR43090">
    <property type="entry name" value="1-(5-PHOSPHORIBOSYL)-5-[(5-PHOSPHORIBOSYLAMINO)METHYLIDENEAMINO] IMIDAZOLE-4-CARBOXAMIDE ISOMERASE"/>
    <property type="match status" value="1"/>
</dbReference>
<evidence type="ECO:0000256" key="8">
    <source>
        <dbReference type="ARBA" id="ARBA00023235"/>
    </source>
</evidence>
<reference evidence="12" key="2">
    <citation type="journal article" date="2022" name="Sci. Total Environ.">
        <title>Prevalence, transmission, and molecular epidemiology of tet(X)-positive bacteria among humans, animals, and environmental niches in China: An epidemiological, and genomic-based study.</title>
        <authorList>
            <person name="Dong N."/>
            <person name="Zeng Y."/>
            <person name="Cai C."/>
            <person name="Sun C."/>
            <person name="Lu J."/>
            <person name="Liu C."/>
            <person name="Zhou H."/>
            <person name="Sun Q."/>
            <person name="Shu L."/>
            <person name="Wang H."/>
            <person name="Wang Y."/>
            <person name="Wang S."/>
            <person name="Wu C."/>
            <person name="Chan E.W."/>
            <person name="Chen G."/>
            <person name="Shen Z."/>
            <person name="Chen S."/>
            <person name="Zhang R."/>
        </authorList>
    </citation>
    <scope>NUCLEOTIDE SEQUENCE</scope>
    <source>
        <strain evidence="12">210</strain>
    </source>
</reference>
<dbReference type="InterPro" id="IPR011060">
    <property type="entry name" value="RibuloseP-bd_barrel"/>
</dbReference>
<dbReference type="AlphaFoldDB" id="A0AAW7DLR4"/>
<dbReference type="Gene3D" id="3.20.20.70">
    <property type="entry name" value="Aldolase class I"/>
    <property type="match status" value="1"/>
</dbReference>
<evidence type="ECO:0000256" key="7">
    <source>
        <dbReference type="ARBA" id="ARBA00023102"/>
    </source>
</evidence>
<evidence type="ECO:0000256" key="2">
    <source>
        <dbReference type="ARBA" id="ARBA00004496"/>
    </source>
</evidence>
<dbReference type="GO" id="GO:0003949">
    <property type="term" value="F:1-(5-phosphoribosyl)-5-[(5-phosphoribosylamino)methylideneamino]imidazole-4-carboxamide isomerase activity"/>
    <property type="evidence" value="ECO:0007669"/>
    <property type="project" value="UniProtKB-UniRule"/>
</dbReference>
<dbReference type="InterPro" id="IPR023016">
    <property type="entry name" value="HisA/PriA"/>
</dbReference>
<sequence>MRIIPAIDIIDGKCVRLSQGDYDTKKIYNENPLEVAKEFEDYGIEYLHLVDLDGAKSKQIINYKTLELIASKTNLKVDFGGGIKANDDIRIAFECGANQITGGSIAVQNPTLFQEWISQYGSNKIILGADAKDRKIATHGWLETSELDVIDFIQEYKTKGIDYVICTDIAKDGMLQGTSNELYTEILAASDVKLIASGGVSSIDDLIKVKELGCEGAILGKAIYEGRIDLKVLSRMF</sequence>
<dbReference type="HAMAP" id="MF_01014">
    <property type="entry name" value="HisA"/>
    <property type="match status" value="1"/>
</dbReference>
<evidence type="ECO:0000256" key="5">
    <source>
        <dbReference type="ARBA" id="ARBA00022490"/>
    </source>
</evidence>
<dbReference type="EC" id="5.3.1.16" evidence="9 11"/>
<comment type="similarity">
    <text evidence="4 9 10">Belongs to the HisA/HisF family.</text>
</comment>
<keyword evidence="7 9" id="KW-0368">Histidine biosynthesis</keyword>
<evidence type="ECO:0000256" key="9">
    <source>
        <dbReference type="HAMAP-Rule" id="MF_01014"/>
    </source>
</evidence>
<keyword evidence="6 9" id="KW-0028">Amino-acid biosynthesis</keyword>
<evidence type="ECO:0000313" key="12">
    <source>
        <dbReference type="EMBL" id="MDM1552700.1"/>
    </source>
</evidence>
<dbReference type="Pfam" id="PF00977">
    <property type="entry name" value="His_biosynth"/>
    <property type="match status" value="1"/>
</dbReference>
<dbReference type="GO" id="GO:0005737">
    <property type="term" value="C:cytoplasm"/>
    <property type="evidence" value="ECO:0007669"/>
    <property type="project" value="UniProtKB-SubCell"/>
</dbReference>
<dbReference type="RefSeq" id="WP_286487095.1">
    <property type="nucleotide sequence ID" value="NZ_JACALR010000008.1"/>
</dbReference>
<dbReference type="Proteomes" id="UP001173578">
    <property type="component" value="Unassembled WGS sequence"/>
</dbReference>
<gene>
    <name evidence="9 12" type="primary">hisA</name>
    <name evidence="12" type="ORF">HX095_15970</name>
</gene>
<dbReference type="InterPro" id="IPR006062">
    <property type="entry name" value="His_biosynth"/>
</dbReference>